<organism evidence="1">
    <name type="scientific">Anguilla anguilla</name>
    <name type="common">European freshwater eel</name>
    <name type="synonym">Muraena anguilla</name>
    <dbReference type="NCBI Taxonomy" id="7936"/>
    <lineage>
        <taxon>Eukaryota</taxon>
        <taxon>Metazoa</taxon>
        <taxon>Chordata</taxon>
        <taxon>Craniata</taxon>
        <taxon>Vertebrata</taxon>
        <taxon>Euteleostomi</taxon>
        <taxon>Actinopterygii</taxon>
        <taxon>Neopterygii</taxon>
        <taxon>Teleostei</taxon>
        <taxon>Anguilliformes</taxon>
        <taxon>Anguillidae</taxon>
        <taxon>Anguilla</taxon>
    </lineage>
</organism>
<accession>A0A0E9SW91</accession>
<sequence>MDLTSSPFPFNVLCYQFISSLQLSGDLLS</sequence>
<reference evidence="1" key="1">
    <citation type="submission" date="2014-11" db="EMBL/GenBank/DDBJ databases">
        <authorList>
            <person name="Amaro Gonzalez C."/>
        </authorList>
    </citation>
    <scope>NUCLEOTIDE SEQUENCE</scope>
</reference>
<reference evidence="1" key="2">
    <citation type="journal article" date="2015" name="Fish Shellfish Immunol.">
        <title>Early steps in the European eel (Anguilla anguilla)-Vibrio vulnificus interaction in the gills: Role of the RtxA13 toxin.</title>
        <authorList>
            <person name="Callol A."/>
            <person name="Pajuelo D."/>
            <person name="Ebbesson L."/>
            <person name="Teles M."/>
            <person name="MacKenzie S."/>
            <person name="Amaro C."/>
        </authorList>
    </citation>
    <scope>NUCLEOTIDE SEQUENCE</scope>
</reference>
<protein>
    <submittedName>
        <fullName evidence="1">Uncharacterized protein</fullName>
    </submittedName>
</protein>
<dbReference type="AlphaFoldDB" id="A0A0E9SW91"/>
<proteinExistence type="predicted"/>
<dbReference type="EMBL" id="GBXM01063011">
    <property type="protein sequence ID" value="JAH45566.1"/>
    <property type="molecule type" value="Transcribed_RNA"/>
</dbReference>
<evidence type="ECO:0000313" key="1">
    <source>
        <dbReference type="EMBL" id="JAH45566.1"/>
    </source>
</evidence>
<name>A0A0E9SW91_ANGAN</name>